<evidence type="ECO:0000313" key="2">
    <source>
        <dbReference type="EMBL" id="KAK4231551.1"/>
    </source>
</evidence>
<dbReference type="SUPFAM" id="SSF55729">
    <property type="entry name" value="Acyl-CoA N-acyltransferases (Nat)"/>
    <property type="match status" value="1"/>
</dbReference>
<feature type="compositionally biased region" description="Polar residues" evidence="1">
    <location>
        <begin position="66"/>
        <end position="79"/>
    </location>
</feature>
<feature type="region of interest" description="Disordered" evidence="1">
    <location>
        <begin position="362"/>
        <end position="393"/>
    </location>
</feature>
<dbReference type="InterPro" id="IPR016181">
    <property type="entry name" value="Acyl_CoA_acyltransferase"/>
</dbReference>
<accession>A0AAN7BY57</accession>
<evidence type="ECO:0000313" key="3">
    <source>
        <dbReference type="Proteomes" id="UP001301958"/>
    </source>
</evidence>
<comment type="caution">
    <text evidence="2">The sequence shown here is derived from an EMBL/GenBank/DDBJ whole genome shotgun (WGS) entry which is preliminary data.</text>
</comment>
<keyword evidence="3" id="KW-1185">Reference proteome</keyword>
<reference evidence="2" key="2">
    <citation type="submission" date="2023-05" db="EMBL/GenBank/DDBJ databases">
        <authorList>
            <consortium name="Lawrence Berkeley National Laboratory"/>
            <person name="Steindorff A."/>
            <person name="Hensen N."/>
            <person name="Bonometti L."/>
            <person name="Westerberg I."/>
            <person name="Brannstrom I.O."/>
            <person name="Guillou S."/>
            <person name="Cros-Aarteil S."/>
            <person name="Calhoun S."/>
            <person name="Haridas S."/>
            <person name="Kuo A."/>
            <person name="Mondo S."/>
            <person name="Pangilinan J."/>
            <person name="Riley R."/>
            <person name="Labutti K."/>
            <person name="Andreopoulos B."/>
            <person name="Lipzen A."/>
            <person name="Chen C."/>
            <person name="Yanf M."/>
            <person name="Daum C."/>
            <person name="Ng V."/>
            <person name="Clum A."/>
            <person name="Ohm R."/>
            <person name="Martin F."/>
            <person name="Silar P."/>
            <person name="Natvig D."/>
            <person name="Lalanne C."/>
            <person name="Gautier V."/>
            <person name="Ament-Velasquez S.L."/>
            <person name="Kruys A."/>
            <person name="Hutchinson M.I."/>
            <person name="Powell A.J."/>
            <person name="Barry K."/>
            <person name="Miller A.N."/>
            <person name="Grigoriev I.V."/>
            <person name="Debuchy R."/>
            <person name="Gladieux P."/>
            <person name="Thoren M.H."/>
            <person name="Johannesson H."/>
        </authorList>
    </citation>
    <scope>NUCLEOTIDE SEQUENCE</scope>
    <source>
        <strain evidence="2">CBS 990.96</strain>
    </source>
</reference>
<sequence>MPPSALDSAEAENSFLAAAGLIGPKKPLKNFQKQEFKSTSQPGFLRALAQQKTDGNDKTGIGWGAASSSQSDVQESNLGGWTPNPKATDQGRVEAACKPAHTSPVPRQLNQSIHAPIPIRQQVKQSAPVNDRRVEQGFVREGVKPQHNKPTPRPQDAVTTCAVEMTAPEVEIQAPNLRAIKAPRPNRSWEGSKRSLLLSVSCAAEGSTDGTDDGMVGSRDIRNEIGLPNKLQLAPNGKVWMNTDFAHWAGQEYDPLWDFEYLDPFIVNWMQTVPDTIKPSFIEDGVPNHWDRDVNPATGELIEPISFPETFANEEKLDQELDWRRQNWSSSLMVRRQHNHLENDRKRNRYSKRVVEKDASVNLANINPPLTAPDPEPVAAEPKKPRKPPTVVPPADDGIVYPRWVPRMPCFLRPAERIDMEAVAEIYDIEMKKGLQVRNSEPLTVFNWEDILDKSKELGMPFIVAVRGSVMDLGLNLKDKHSNFILSCFKRVPRDVKDPKGQRSGEILGFGFFTPWQVDLDGNPNGIARGSARMHCYVHPDFRRKAIGYSIMDMLMYCTSSRFTTQQMYDFVDPDNSPVYWRPLRRAEEGNGKGRIFMCIYAGYFFKHKHVPFKDPKLEEKQKDYDKDLQWVHDLFYDKLFMDDKGRFDAVYRTAKAHEGEQHWLDEVLYEHQCQMDCRFHESAAEY</sequence>
<dbReference type="AlphaFoldDB" id="A0AAN7BY57"/>
<evidence type="ECO:0000256" key="1">
    <source>
        <dbReference type="SAM" id="MobiDB-lite"/>
    </source>
</evidence>
<protein>
    <submittedName>
        <fullName evidence="2">Uncharacterized protein</fullName>
    </submittedName>
</protein>
<dbReference type="Gene3D" id="3.40.630.30">
    <property type="match status" value="1"/>
</dbReference>
<dbReference type="EMBL" id="MU865292">
    <property type="protein sequence ID" value="KAK4231551.1"/>
    <property type="molecule type" value="Genomic_DNA"/>
</dbReference>
<gene>
    <name evidence="2" type="ORF">QBC38DRAFT_439947</name>
</gene>
<organism evidence="2 3">
    <name type="scientific">Podospora fimiseda</name>
    <dbReference type="NCBI Taxonomy" id="252190"/>
    <lineage>
        <taxon>Eukaryota</taxon>
        <taxon>Fungi</taxon>
        <taxon>Dikarya</taxon>
        <taxon>Ascomycota</taxon>
        <taxon>Pezizomycotina</taxon>
        <taxon>Sordariomycetes</taxon>
        <taxon>Sordariomycetidae</taxon>
        <taxon>Sordariales</taxon>
        <taxon>Podosporaceae</taxon>
        <taxon>Podospora</taxon>
    </lineage>
</organism>
<feature type="region of interest" description="Disordered" evidence="1">
    <location>
        <begin position="51"/>
        <end position="95"/>
    </location>
</feature>
<name>A0AAN7BY57_9PEZI</name>
<reference evidence="2" key="1">
    <citation type="journal article" date="2023" name="Mol. Phylogenet. Evol.">
        <title>Genome-scale phylogeny and comparative genomics of the fungal order Sordariales.</title>
        <authorList>
            <person name="Hensen N."/>
            <person name="Bonometti L."/>
            <person name="Westerberg I."/>
            <person name="Brannstrom I.O."/>
            <person name="Guillou S."/>
            <person name="Cros-Aarteil S."/>
            <person name="Calhoun S."/>
            <person name="Haridas S."/>
            <person name="Kuo A."/>
            <person name="Mondo S."/>
            <person name="Pangilinan J."/>
            <person name="Riley R."/>
            <person name="LaButti K."/>
            <person name="Andreopoulos B."/>
            <person name="Lipzen A."/>
            <person name="Chen C."/>
            <person name="Yan M."/>
            <person name="Daum C."/>
            <person name="Ng V."/>
            <person name="Clum A."/>
            <person name="Steindorff A."/>
            <person name="Ohm R.A."/>
            <person name="Martin F."/>
            <person name="Silar P."/>
            <person name="Natvig D.O."/>
            <person name="Lalanne C."/>
            <person name="Gautier V."/>
            <person name="Ament-Velasquez S.L."/>
            <person name="Kruys A."/>
            <person name="Hutchinson M.I."/>
            <person name="Powell A.J."/>
            <person name="Barry K."/>
            <person name="Miller A.N."/>
            <person name="Grigoriev I.V."/>
            <person name="Debuchy R."/>
            <person name="Gladieux P."/>
            <person name="Hiltunen Thoren M."/>
            <person name="Johannesson H."/>
        </authorList>
    </citation>
    <scope>NUCLEOTIDE SEQUENCE</scope>
    <source>
        <strain evidence="2">CBS 990.96</strain>
    </source>
</reference>
<proteinExistence type="predicted"/>
<dbReference type="Proteomes" id="UP001301958">
    <property type="component" value="Unassembled WGS sequence"/>
</dbReference>